<gene>
    <name evidence="1" type="ORF">Dpo_8c00990</name>
</gene>
<dbReference type="RefSeq" id="WP_006967508.1">
    <property type="nucleotide sequence ID" value="NZ_APJX01000008.1"/>
</dbReference>
<organism evidence="1 2">
    <name type="scientific">Desulfotignum phosphitoxidans DSM 13687</name>
    <dbReference type="NCBI Taxonomy" id="1286635"/>
    <lineage>
        <taxon>Bacteria</taxon>
        <taxon>Pseudomonadati</taxon>
        <taxon>Thermodesulfobacteriota</taxon>
        <taxon>Desulfobacteria</taxon>
        <taxon>Desulfobacterales</taxon>
        <taxon>Desulfobacteraceae</taxon>
        <taxon>Desulfotignum</taxon>
    </lineage>
</organism>
<name>S0G2P1_9BACT</name>
<sequence length="66" mass="7198">MIEPAFKPTVKLIGKDGNAFAILGSVKKALLKAGADKEYVSKYMEEAMAGDYDNLLSVTMDYVHVT</sequence>
<protein>
    <submittedName>
        <fullName evidence="1">Uncharacterized protein</fullName>
    </submittedName>
</protein>
<reference evidence="1 2" key="1">
    <citation type="journal article" date="2013" name="Genome Announc.">
        <title>Draft Genome Sequence of Desulfotignum phosphitoxidans DSM 13687 Strain FiPS-3.</title>
        <authorList>
            <person name="Poehlein A."/>
            <person name="Daniel R."/>
            <person name="Simeonova D.D."/>
        </authorList>
    </citation>
    <scope>NUCLEOTIDE SEQUENCE [LARGE SCALE GENOMIC DNA]</scope>
    <source>
        <strain evidence="1 2">DSM 13687</strain>
    </source>
</reference>
<dbReference type="EMBL" id="APJX01000008">
    <property type="protein sequence ID" value="EMS78432.1"/>
    <property type="molecule type" value="Genomic_DNA"/>
</dbReference>
<accession>S0G2P1</accession>
<evidence type="ECO:0000313" key="2">
    <source>
        <dbReference type="Proteomes" id="UP000014216"/>
    </source>
</evidence>
<proteinExistence type="predicted"/>
<keyword evidence="2" id="KW-1185">Reference proteome</keyword>
<dbReference type="AlphaFoldDB" id="S0G2P1"/>
<dbReference type="Proteomes" id="UP000014216">
    <property type="component" value="Unassembled WGS sequence"/>
</dbReference>
<comment type="caution">
    <text evidence="1">The sequence shown here is derived from an EMBL/GenBank/DDBJ whole genome shotgun (WGS) entry which is preliminary data.</text>
</comment>
<evidence type="ECO:0000313" key="1">
    <source>
        <dbReference type="EMBL" id="EMS78432.1"/>
    </source>
</evidence>
<dbReference type="OrthoDB" id="1202793at2"/>